<protein>
    <recommendedName>
        <fullName evidence="4">Secreted protein</fullName>
    </recommendedName>
</protein>
<feature type="chain" id="PRO_5043699490" description="Secreted protein" evidence="1">
    <location>
        <begin position="22"/>
        <end position="87"/>
    </location>
</feature>
<feature type="signal peptide" evidence="1">
    <location>
        <begin position="1"/>
        <end position="21"/>
    </location>
</feature>
<reference evidence="2 3" key="1">
    <citation type="journal article" date="2023" name="G3 (Bethesda)">
        <title>A chromosome-length genome assembly and annotation of blackberry (Rubus argutus, cv. 'Hillquist').</title>
        <authorList>
            <person name="Bruna T."/>
            <person name="Aryal R."/>
            <person name="Dudchenko O."/>
            <person name="Sargent D.J."/>
            <person name="Mead D."/>
            <person name="Buti M."/>
            <person name="Cavallini A."/>
            <person name="Hytonen T."/>
            <person name="Andres J."/>
            <person name="Pham M."/>
            <person name="Weisz D."/>
            <person name="Mascagni F."/>
            <person name="Usai G."/>
            <person name="Natali L."/>
            <person name="Bassil N."/>
            <person name="Fernandez G.E."/>
            <person name="Lomsadze A."/>
            <person name="Armour M."/>
            <person name="Olukolu B."/>
            <person name="Poorten T."/>
            <person name="Britton C."/>
            <person name="Davik J."/>
            <person name="Ashrafi H."/>
            <person name="Aiden E.L."/>
            <person name="Borodovsky M."/>
            <person name="Worthington M."/>
        </authorList>
    </citation>
    <scope>NUCLEOTIDE SEQUENCE [LARGE SCALE GENOMIC DNA]</scope>
    <source>
        <strain evidence="2">PI 553951</strain>
    </source>
</reference>
<dbReference type="Proteomes" id="UP001457282">
    <property type="component" value="Unassembled WGS sequence"/>
</dbReference>
<comment type="caution">
    <text evidence="2">The sequence shown here is derived from an EMBL/GenBank/DDBJ whole genome shotgun (WGS) entry which is preliminary data.</text>
</comment>
<sequence>MRRRKAAGVVLLSTTDAASLALLHIHDPSHTAHHTEHLCLARPVTSAPPLICSDLGFTPVQADHVAQPCLMSLLHHRPCSLAAPPWP</sequence>
<gene>
    <name evidence="2" type="ORF">M0R45_006335</name>
</gene>
<evidence type="ECO:0000313" key="2">
    <source>
        <dbReference type="EMBL" id="KAK9950869.1"/>
    </source>
</evidence>
<evidence type="ECO:0000313" key="3">
    <source>
        <dbReference type="Proteomes" id="UP001457282"/>
    </source>
</evidence>
<dbReference type="EMBL" id="JBEDUW010000001">
    <property type="protein sequence ID" value="KAK9950869.1"/>
    <property type="molecule type" value="Genomic_DNA"/>
</dbReference>
<dbReference type="AlphaFoldDB" id="A0AAW1YQS4"/>
<proteinExistence type="predicted"/>
<evidence type="ECO:0008006" key="4">
    <source>
        <dbReference type="Google" id="ProtNLM"/>
    </source>
</evidence>
<organism evidence="2 3">
    <name type="scientific">Rubus argutus</name>
    <name type="common">Southern blackberry</name>
    <dbReference type="NCBI Taxonomy" id="59490"/>
    <lineage>
        <taxon>Eukaryota</taxon>
        <taxon>Viridiplantae</taxon>
        <taxon>Streptophyta</taxon>
        <taxon>Embryophyta</taxon>
        <taxon>Tracheophyta</taxon>
        <taxon>Spermatophyta</taxon>
        <taxon>Magnoliopsida</taxon>
        <taxon>eudicotyledons</taxon>
        <taxon>Gunneridae</taxon>
        <taxon>Pentapetalae</taxon>
        <taxon>rosids</taxon>
        <taxon>fabids</taxon>
        <taxon>Rosales</taxon>
        <taxon>Rosaceae</taxon>
        <taxon>Rosoideae</taxon>
        <taxon>Rosoideae incertae sedis</taxon>
        <taxon>Rubus</taxon>
    </lineage>
</organism>
<accession>A0AAW1YQS4</accession>
<name>A0AAW1YQS4_RUBAR</name>
<keyword evidence="1" id="KW-0732">Signal</keyword>
<keyword evidence="3" id="KW-1185">Reference proteome</keyword>
<evidence type="ECO:0000256" key="1">
    <source>
        <dbReference type="SAM" id="SignalP"/>
    </source>
</evidence>